<feature type="domain" description="Response regulatory" evidence="2">
    <location>
        <begin position="1"/>
        <end position="62"/>
    </location>
</feature>
<feature type="modified residue" description="4-aspartylphosphate" evidence="1">
    <location>
        <position position="2"/>
    </location>
</feature>
<evidence type="ECO:0000259" key="2">
    <source>
        <dbReference type="PROSITE" id="PS50110"/>
    </source>
</evidence>
<accession>A0A268ELW4</accession>
<dbReference type="SUPFAM" id="SSF52172">
    <property type="entry name" value="CheY-like"/>
    <property type="match status" value="1"/>
</dbReference>
<reference evidence="3 4" key="1">
    <citation type="submission" date="2017-07" db="EMBL/GenBank/DDBJ databases">
        <title>Isolation and whole genome analysis of endospore-forming bacteria from heroin.</title>
        <authorList>
            <person name="Kalinowski J."/>
            <person name="Ahrens B."/>
            <person name="Al-Dilaimi A."/>
            <person name="Winkler A."/>
            <person name="Wibberg D."/>
            <person name="Schleenbecker U."/>
            <person name="Ruckert C."/>
            <person name="Wolfel R."/>
            <person name="Grass G."/>
        </authorList>
    </citation>
    <scope>NUCLEOTIDE SEQUENCE [LARGE SCALE GENOMIC DNA]</scope>
    <source>
        <strain evidence="3 4">7537-G1</strain>
    </source>
</reference>
<protein>
    <recommendedName>
        <fullName evidence="2">Response regulatory domain-containing protein</fullName>
    </recommendedName>
</protein>
<evidence type="ECO:0000313" key="3">
    <source>
        <dbReference type="EMBL" id="PAD74109.1"/>
    </source>
</evidence>
<organism evidence="3 4">
    <name type="scientific">Paenibacillus campinasensis</name>
    <dbReference type="NCBI Taxonomy" id="66347"/>
    <lineage>
        <taxon>Bacteria</taxon>
        <taxon>Bacillati</taxon>
        <taxon>Bacillota</taxon>
        <taxon>Bacilli</taxon>
        <taxon>Bacillales</taxon>
        <taxon>Paenibacillaceae</taxon>
        <taxon>Paenibacillus</taxon>
    </lineage>
</organism>
<dbReference type="RefSeq" id="WP_095266707.1">
    <property type="nucleotide sequence ID" value="NZ_NPBY01000059.1"/>
</dbReference>
<dbReference type="EMBL" id="NPBY01000059">
    <property type="protein sequence ID" value="PAD74109.1"/>
    <property type="molecule type" value="Genomic_DNA"/>
</dbReference>
<evidence type="ECO:0000313" key="4">
    <source>
        <dbReference type="Proteomes" id="UP000215596"/>
    </source>
</evidence>
<dbReference type="Proteomes" id="UP000215596">
    <property type="component" value="Unassembled WGS sequence"/>
</dbReference>
<dbReference type="AlphaFoldDB" id="A0A268ELW4"/>
<comment type="caution">
    <text evidence="3">The sequence shown here is derived from an EMBL/GenBank/DDBJ whole genome shotgun (WGS) entry which is preliminary data.</text>
</comment>
<dbReference type="Pfam" id="PF00072">
    <property type="entry name" value="Response_reg"/>
    <property type="match status" value="1"/>
</dbReference>
<dbReference type="PROSITE" id="PS50110">
    <property type="entry name" value="RESPONSE_REGULATORY"/>
    <property type="match status" value="1"/>
</dbReference>
<proteinExistence type="predicted"/>
<dbReference type="GO" id="GO:0000160">
    <property type="term" value="P:phosphorelay signal transduction system"/>
    <property type="evidence" value="ECO:0007669"/>
    <property type="project" value="InterPro"/>
</dbReference>
<gene>
    <name evidence="3" type="ORF">CHH67_18570</name>
</gene>
<sequence>MDINMPVMDGVAATALIKKRLPDIKIIMLTSYREVEYVLAACAIKRLPRRFFSVKGPLRITS</sequence>
<dbReference type="InterPro" id="IPR011006">
    <property type="entry name" value="CheY-like_superfamily"/>
</dbReference>
<evidence type="ECO:0000256" key="1">
    <source>
        <dbReference type="PROSITE-ProRule" id="PRU00169"/>
    </source>
</evidence>
<dbReference type="Gene3D" id="3.40.50.2300">
    <property type="match status" value="1"/>
</dbReference>
<name>A0A268ELW4_9BACL</name>
<dbReference type="InterPro" id="IPR001789">
    <property type="entry name" value="Sig_transdc_resp-reg_receiver"/>
</dbReference>
<keyword evidence="1" id="KW-0597">Phosphoprotein</keyword>